<sequence length="110" mass="13018">MNPKIWPLFEARKILLKDLKSVDLGEFCKRRTLSAYLGVDTKGFYEIVFLREAKSRLLLKEAREIDEICAKIEQKFQTAIKKRVLFYSSEICSKSLEMLKQNGWRCYDFV</sequence>
<gene>
    <name evidence="1" type="ORF">CCV52592_0994</name>
</gene>
<dbReference type="KEGG" id="ccv:CCV52592_0994"/>
<evidence type="ECO:0000313" key="1">
    <source>
        <dbReference type="EMBL" id="ALF45103.1"/>
    </source>
</evidence>
<organism evidence="1 2">
    <name type="scientific">Campylobacter curvus (strain 525.92)</name>
    <dbReference type="NCBI Taxonomy" id="360105"/>
    <lineage>
        <taxon>Bacteria</taxon>
        <taxon>Pseudomonadati</taxon>
        <taxon>Campylobacterota</taxon>
        <taxon>Epsilonproteobacteria</taxon>
        <taxon>Campylobacterales</taxon>
        <taxon>Campylobacteraceae</taxon>
        <taxon>Campylobacter</taxon>
    </lineage>
</organism>
<dbReference type="RefSeq" id="WP_041743215.1">
    <property type="nucleotide sequence ID" value="NC_009715.2"/>
</dbReference>
<protein>
    <submittedName>
        <fullName evidence="1">Uncharacterized protein</fullName>
    </submittedName>
</protein>
<dbReference type="OrthoDB" id="5359871at2"/>
<keyword evidence="2" id="KW-1185">Reference proteome</keyword>
<dbReference type="AlphaFoldDB" id="A0A0M4SFP5"/>
<accession>A0A0M4SFP5</accession>
<proteinExistence type="predicted"/>
<dbReference type="STRING" id="360105.CCV52592_0994"/>
<dbReference type="EMBL" id="CP000767">
    <property type="protein sequence ID" value="ALF45103.1"/>
    <property type="molecule type" value="Genomic_DNA"/>
</dbReference>
<dbReference type="Proteomes" id="UP000006380">
    <property type="component" value="Chromosome"/>
</dbReference>
<reference evidence="1" key="1">
    <citation type="submission" date="2016-07" db="EMBL/GenBank/DDBJ databases">
        <title>Comparative genomics of the Campylobacter concisus group.</title>
        <authorList>
            <person name="Miller W.G."/>
            <person name="Yee E."/>
            <person name="Chapman M.H."/>
            <person name="Huynh S."/>
            <person name="Bono J.L."/>
            <person name="On S.L.W."/>
            <person name="StLeger J."/>
            <person name="Foster G."/>
            <person name="Parker C.T."/>
        </authorList>
    </citation>
    <scope>NUCLEOTIDE SEQUENCE</scope>
    <source>
        <strain evidence="1">525.92</strain>
    </source>
</reference>
<evidence type="ECO:0000313" key="2">
    <source>
        <dbReference type="Proteomes" id="UP000006380"/>
    </source>
</evidence>
<name>A0A0M4SFP5_CAMC5</name>